<dbReference type="OMA" id="GDRFGEF"/>
<dbReference type="PROSITE" id="PS51257">
    <property type="entry name" value="PROKAR_LIPOPROTEIN"/>
    <property type="match status" value="1"/>
</dbReference>
<keyword evidence="13" id="KW-1185">Reference proteome</keyword>
<dbReference type="InterPro" id="IPR022383">
    <property type="entry name" value="Lactate/malate_DH_C"/>
</dbReference>
<dbReference type="PANTHER" id="PTHR43128:SF16">
    <property type="entry name" value="L-LACTATE DEHYDROGENASE"/>
    <property type="match status" value="1"/>
</dbReference>
<dbReference type="PhylomeDB" id="B4LT74"/>
<proteinExistence type="inferred from homology"/>
<dbReference type="Pfam" id="PF02866">
    <property type="entry name" value="Ldh_1_C"/>
    <property type="match status" value="1"/>
</dbReference>
<evidence type="ECO:0000256" key="4">
    <source>
        <dbReference type="ARBA" id="ARBA00023002"/>
    </source>
</evidence>
<dbReference type="CDD" id="cd05293">
    <property type="entry name" value="LDH_1"/>
    <property type="match status" value="1"/>
</dbReference>
<evidence type="ECO:0000259" key="10">
    <source>
        <dbReference type="Pfam" id="PF00056"/>
    </source>
</evidence>
<dbReference type="GO" id="GO:0006089">
    <property type="term" value="P:lactate metabolic process"/>
    <property type="evidence" value="ECO:0007669"/>
    <property type="project" value="TreeGrafter"/>
</dbReference>
<dbReference type="STRING" id="7244.B4LT74"/>
<keyword evidence="4 9" id="KW-0560">Oxidoreductase</keyword>
<comment type="similarity">
    <text evidence="2">Belongs to the LDH/MDH superfamily. LDH family.</text>
</comment>
<dbReference type="HOGENOM" id="CLU_045401_0_2_1"/>
<dbReference type="EC" id="1.1.1.27" evidence="3 9"/>
<gene>
    <name evidence="12" type="primary">Dvir\GJ17738</name>
    <name evidence="12" type="ORF">Dvir_GJ17738</name>
</gene>
<dbReference type="Pfam" id="PF00056">
    <property type="entry name" value="Ldh_1_N"/>
    <property type="match status" value="1"/>
</dbReference>
<evidence type="ECO:0000313" key="13">
    <source>
        <dbReference type="Proteomes" id="UP000008792"/>
    </source>
</evidence>
<comment type="pathway">
    <text evidence="1 9">Fermentation; pyruvate fermentation to lactate; (S)-lactate from pyruvate: step 1/1.</text>
</comment>
<evidence type="ECO:0000256" key="5">
    <source>
        <dbReference type="ARBA" id="ARBA00023027"/>
    </source>
</evidence>
<feature type="binding site" evidence="8">
    <location>
        <position position="51"/>
    </location>
    <ligand>
        <name>NAD(+)</name>
        <dbReference type="ChEBI" id="CHEBI:57540"/>
    </ligand>
</feature>
<dbReference type="PROSITE" id="PS00064">
    <property type="entry name" value="L_LDH"/>
    <property type="match status" value="1"/>
</dbReference>
<evidence type="ECO:0000313" key="12">
    <source>
        <dbReference type="EMBL" id="EDW64916.1"/>
    </source>
</evidence>
<dbReference type="InterPro" id="IPR015955">
    <property type="entry name" value="Lactate_DH/Glyco_Ohase_4_C"/>
</dbReference>
<dbReference type="OrthoDB" id="5405561at2759"/>
<feature type="binding site" evidence="7">
    <location>
        <position position="104"/>
    </location>
    <ligand>
        <name>substrate</name>
    </ligand>
</feature>
<evidence type="ECO:0000256" key="1">
    <source>
        <dbReference type="ARBA" id="ARBA00004843"/>
    </source>
</evidence>
<evidence type="ECO:0000256" key="2">
    <source>
        <dbReference type="ARBA" id="ARBA00006054"/>
    </source>
</evidence>
<dbReference type="SUPFAM" id="SSF51735">
    <property type="entry name" value="NAD(P)-binding Rossmann-fold domains"/>
    <property type="match status" value="1"/>
</dbReference>
<organism evidence="12 13">
    <name type="scientific">Drosophila virilis</name>
    <name type="common">Fruit fly</name>
    <dbReference type="NCBI Taxonomy" id="7244"/>
    <lineage>
        <taxon>Eukaryota</taxon>
        <taxon>Metazoa</taxon>
        <taxon>Ecdysozoa</taxon>
        <taxon>Arthropoda</taxon>
        <taxon>Hexapoda</taxon>
        <taxon>Insecta</taxon>
        <taxon>Pterygota</taxon>
        <taxon>Neoptera</taxon>
        <taxon>Endopterygota</taxon>
        <taxon>Diptera</taxon>
        <taxon>Brachycera</taxon>
        <taxon>Muscomorpha</taxon>
        <taxon>Ephydroidea</taxon>
        <taxon>Drosophilidae</taxon>
        <taxon>Drosophila</taxon>
    </lineage>
</organism>
<dbReference type="PIRSF" id="PIRSF000102">
    <property type="entry name" value="Lac_mal_DH"/>
    <property type="match status" value="1"/>
</dbReference>
<dbReference type="SUPFAM" id="SSF56327">
    <property type="entry name" value="LDH C-terminal domain-like"/>
    <property type="match status" value="1"/>
</dbReference>
<sequence>MSTFQKQYVKVMGQPSEPADKISVIGTGQVGLSCCAFLIDRRLANHLVMVDLRQEWVKAEALDFLHVSSLLASPKIETCTDASCTAGSKYVIITVGTRPAGKSRLDIAKESLELLSKLVPKLVESSPDATYVISSNPADVMTWAVRKMSGLPKERCISCGCHLDSLRFRYFLAQRLGVAASEVNAFIVGEHGDSSVPVWSGVTVGGIALLRLLPNIGRDQDEEKWQKVHEDVVKAGSSVSKIKGYTNWGVALAIVDIIQAMMTNSGRILSVGSDIQGLMGVNDSVVMSLPCILGTHGVQKVIELPLTEFEMNMFEKSKEVLMKAQCALDL</sequence>
<evidence type="ECO:0000256" key="9">
    <source>
        <dbReference type="RuleBase" id="RU000496"/>
    </source>
</evidence>
<feature type="binding site" evidence="7">
    <location>
        <position position="98"/>
    </location>
    <ligand>
        <name>substrate</name>
    </ligand>
</feature>
<dbReference type="InterPro" id="IPR001236">
    <property type="entry name" value="Lactate/malate_DH_N"/>
</dbReference>
<dbReference type="AlphaFoldDB" id="B4LT74"/>
<feature type="binding site" evidence="7">
    <location>
        <position position="167"/>
    </location>
    <ligand>
        <name>substrate</name>
    </ligand>
</feature>
<dbReference type="KEGG" id="dvi:6629019"/>
<accession>B4LT74</accession>
<dbReference type="InParanoid" id="B4LT74"/>
<feature type="domain" description="Lactate/malate dehydrogenase N-terminal" evidence="10">
    <location>
        <begin position="21"/>
        <end position="157"/>
    </location>
</feature>
<feature type="domain" description="Lactate/malate dehydrogenase C-terminal" evidence="11">
    <location>
        <begin position="162"/>
        <end position="323"/>
    </location>
</feature>
<protein>
    <recommendedName>
        <fullName evidence="3 9">L-lactate dehydrogenase</fullName>
        <ecNumber evidence="3 9">1.1.1.27</ecNumber>
    </recommendedName>
</protein>
<dbReference type="InterPro" id="IPR001557">
    <property type="entry name" value="L-lactate/malate_DH"/>
</dbReference>
<dbReference type="PRINTS" id="PR00086">
    <property type="entry name" value="LLDHDRGNASE"/>
</dbReference>
<reference evidence="12 13" key="1">
    <citation type="journal article" date="2007" name="Nature">
        <title>Evolution of genes and genomes on the Drosophila phylogeny.</title>
        <authorList>
            <consortium name="Drosophila 12 Genomes Consortium"/>
            <person name="Clark A.G."/>
            <person name="Eisen M.B."/>
            <person name="Smith D.R."/>
            <person name="Bergman C.M."/>
            <person name="Oliver B."/>
            <person name="Markow T.A."/>
            <person name="Kaufman T.C."/>
            <person name="Kellis M."/>
            <person name="Gelbart W."/>
            <person name="Iyer V.N."/>
            <person name="Pollard D.A."/>
            <person name="Sackton T.B."/>
            <person name="Larracuente A.M."/>
            <person name="Singh N.D."/>
            <person name="Abad J.P."/>
            <person name="Abt D.N."/>
            <person name="Adryan B."/>
            <person name="Aguade M."/>
            <person name="Akashi H."/>
            <person name="Anderson W.W."/>
            <person name="Aquadro C.F."/>
            <person name="Ardell D.H."/>
            <person name="Arguello R."/>
            <person name="Artieri C.G."/>
            <person name="Barbash D.A."/>
            <person name="Barker D."/>
            <person name="Barsanti P."/>
            <person name="Batterham P."/>
            <person name="Batzoglou S."/>
            <person name="Begun D."/>
            <person name="Bhutkar A."/>
            <person name="Blanco E."/>
            <person name="Bosak S.A."/>
            <person name="Bradley R.K."/>
            <person name="Brand A.D."/>
            <person name="Brent M.R."/>
            <person name="Brooks A.N."/>
            <person name="Brown R.H."/>
            <person name="Butlin R.K."/>
            <person name="Caggese C."/>
            <person name="Calvi B.R."/>
            <person name="Bernardo de Carvalho A."/>
            <person name="Caspi A."/>
            <person name="Castrezana S."/>
            <person name="Celniker S.E."/>
            <person name="Chang J.L."/>
            <person name="Chapple C."/>
            <person name="Chatterji S."/>
            <person name="Chinwalla A."/>
            <person name="Civetta A."/>
            <person name="Clifton S.W."/>
            <person name="Comeron J.M."/>
            <person name="Costello J.C."/>
            <person name="Coyne J.A."/>
            <person name="Daub J."/>
            <person name="David R.G."/>
            <person name="Delcher A.L."/>
            <person name="Delehaunty K."/>
            <person name="Do C.B."/>
            <person name="Ebling H."/>
            <person name="Edwards K."/>
            <person name="Eickbush T."/>
            <person name="Evans J.D."/>
            <person name="Filipski A."/>
            <person name="Findeiss S."/>
            <person name="Freyhult E."/>
            <person name="Fulton L."/>
            <person name="Fulton R."/>
            <person name="Garcia A.C."/>
            <person name="Gardiner A."/>
            <person name="Garfield D.A."/>
            <person name="Garvin B.E."/>
            <person name="Gibson G."/>
            <person name="Gilbert D."/>
            <person name="Gnerre S."/>
            <person name="Godfrey J."/>
            <person name="Good R."/>
            <person name="Gotea V."/>
            <person name="Gravely B."/>
            <person name="Greenberg A.J."/>
            <person name="Griffiths-Jones S."/>
            <person name="Gross S."/>
            <person name="Guigo R."/>
            <person name="Gustafson E.A."/>
            <person name="Haerty W."/>
            <person name="Hahn M.W."/>
            <person name="Halligan D.L."/>
            <person name="Halpern A.L."/>
            <person name="Halter G.M."/>
            <person name="Han M.V."/>
            <person name="Heger A."/>
            <person name="Hillier L."/>
            <person name="Hinrichs A.S."/>
            <person name="Holmes I."/>
            <person name="Hoskins R.A."/>
            <person name="Hubisz M.J."/>
            <person name="Hultmark D."/>
            <person name="Huntley M.A."/>
            <person name="Jaffe D.B."/>
            <person name="Jagadeeshan S."/>
            <person name="Jeck W.R."/>
            <person name="Johnson J."/>
            <person name="Jones C.D."/>
            <person name="Jordan W.C."/>
            <person name="Karpen G.H."/>
            <person name="Kataoka E."/>
            <person name="Keightley P.D."/>
            <person name="Kheradpour P."/>
            <person name="Kirkness E.F."/>
            <person name="Koerich L.B."/>
            <person name="Kristiansen K."/>
            <person name="Kudrna D."/>
            <person name="Kulathinal R.J."/>
            <person name="Kumar S."/>
            <person name="Kwok R."/>
            <person name="Lander E."/>
            <person name="Langley C.H."/>
            <person name="Lapoint R."/>
            <person name="Lazzaro B.P."/>
            <person name="Lee S.J."/>
            <person name="Levesque L."/>
            <person name="Li R."/>
            <person name="Lin C.F."/>
            <person name="Lin M.F."/>
            <person name="Lindblad-Toh K."/>
            <person name="Llopart A."/>
            <person name="Long M."/>
            <person name="Low L."/>
            <person name="Lozovsky E."/>
            <person name="Lu J."/>
            <person name="Luo M."/>
            <person name="Machado C.A."/>
            <person name="Makalowski W."/>
            <person name="Marzo M."/>
            <person name="Matsuda M."/>
            <person name="Matzkin L."/>
            <person name="McAllister B."/>
            <person name="McBride C.S."/>
            <person name="McKernan B."/>
            <person name="McKernan K."/>
            <person name="Mendez-Lago M."/>
            <person name="Minx P."/>
            <person name="Mollenhauer M.U."/>
            <person name="Montooth K."/>
            <person name="Mount S.M."/>
            <person name="Mu X."/>
            <person name="Myers E."/>
            <person name="Negre B."/>
            <person name="Newfeld S."/>
            <person name="Nielsen R."/>
            <person name="Noor M.A."/>
            <person name="O'Grady P."/>
            <person name="Pachter L."/>
            <person name="Papaceit M."/>
            <person name="Parisi M.J."/>
            <person name="Parisi M."/>
            <person name="Parts L."/>
            <person name="Pedersen J.S."/>
            <person name="Pesole G."/>
            <person name="Phillippy A.M."/>
            <person name="Ponting C.P."/>
            <person name="Pop M."/>
            <person name="Porcelli D."/>
            <person name="Powell J.R."/>
            <person name="Prohaska S."/>
            <person name="Pruitt K."/>
            <person name="Puig M."/>
            <person name="Quesneville H."/>
            <person name="Ram K.R."/>
            <person name="Rand D."/>
            <person name="Rasmussen M.D."/>
            <person name="Reed L.K."/>
            <person name="Reenan R."/>
            <person name="Reily A."/>
            <person name="Remington K.A."/>
            <person name="Rieger T.T."/>
            <person name="Ritchie M.G."/>
            <person name="Robin C."/>
            <person name="Rogers Y.H."/>
            <person name="Rohde C."/>
            <person name="Rozas J."/>
            <person name="Rubenfield M.J."/>
            <person name="Ruiz A."/>
            <person name="Russo S."/>
            <person name="Salzberg S.L."/>
            <person name="Sanchez-Gracia A."/>
            <person name="Saranga D.J."/>
            <person name="Sato H."/>
            <person name="Schaeffer S.W."/>
            <person name="Schatz M.C."/>
            <person name="Schlenke T."/>
            <person name="Schwartz R."/>
            <person name="Segarra C."/>
            <person name="Singh R.S."/>
            <person name="Sirot L."/>
            <person name="Sirota M."/>
            <person name="Sisneros N.B."/>
            <person name="Smith C.D."/>
            <person name="Smith T.F."/>
            <person name="Spieth J."/>
            <person name="Stage D.E."/>
            <person name="Stark A."/>
            <person name="Stephan W."/>
            <person name="Strausberg R.L."/>
            <person name="Strempel S."/>
            <person name="Sturgill D."/>
            <person name="Sutton G."/>
            <person name="Sutton G.G."/>
            <person name="Tao W."/>
            <person name="Teichmann S."/>
            <person name="Tobari Y.N."/>
            <person name="Tomimura Y."/>
            <person name="Tsolas J.M."/>
            <person name="Valente V.L."/>
            <person name="Venter E."/>
            <person name="Venter J.C."/>
            <person name="Vicario S."/>
            <person name="Vieira F.G."/>
            <person name="Vilella A.J."/>
            <person name="Villasante A."/>
            <person name="Walenz B."/>
            <person name="Wang J."/>
            <person name="Wasserman M."/>
            <person name="Watts T."/>
            <person name="Wilson D."/>
            <person name="Wilson R.K."/>
            <person name="Wing R.A."/>
            <person name="Wolfner M.F."/>
            <person name="Wong A."/>
            <person name="Wong G.K."/>
            <person name="Wu C.I."/>
            <person name="Wu G."/>
            <person name="Yamamoto D."/>
            <person name="Yang H.P."/>
            <person name="Yang S.P."/>
            <person name="Yorke J.A."/>
            <person name="Yoshida K."/>
            <person name="Zdobnov E."/>
            <person name="Zhang P."/>
            <person name="Zhang Y."/>
            <person name="Zimin A.V."/>
            <person name="Baldwin J."/>
            <person name="Abdouelleil A."/>
            <person name="Abdulkadir J."/>
            <person name="Abebe A."/>
            <person name="Abera B."/>
            <person name="Abreu J."/>
            <person name="Acer S.C."/>
            <person name="Aftuck L."/>
            <person name="Alexander A."/>
            <person name="An P."/>
            <person name="Anderson E."/>
            <person name="Anderson S."/>
            <person name="Arachi H."/>
            <person name="Azer M."/>
            <person name="Bachantsang P."/>
            <person name="Barry A."/>
            <person name="Bayul T."/>
            <person name="Berlin A."/>
            <person name="Bessette D."/>
            <person name="Bloom T."/>
            <person name="Blye J."/>
            <person name="Boguslavskiy L."/>
            <person name="Bonnet C."/>
            <person name="Boukhgalter B."/>
            <person name="Bourzgui I."/>
            <person name="Brown A."/>
            <person name="Cahill P."/>
            <person name="Channer S."/>
            <person name="Cheshatsang Y."/>
            <person name="Chuda L."/>
            <person name="Citroen M."/>
            <person name="Collymore A."/>
            <person name="Cooke P."/>
            <person name="Costello M."/>
            <person name="D'Aco K."/>
            <person name="Daza R."/>
            <person name="De Haan G."/>
            <person name="DeGray S."/>
            <person name="DeMaso C."/>
            <person name="Dhargay N."/>
            <person name="Dooley K."/>
            <person name="Dooley E."/>
            <person name="Doricent M."/>
            <person name="Dorje P."/>
            <person name="Dorjee K."/>
            <person name="Dupes A."/>
            <person name="Elong R."/>
            <person name="Falk J."/>
            <person name="Farina A."/>
            <person name="Faro S."/>
            <person name="Ferguson D."/>
            <person name="Fisher S."/>
            <person name="Foley C.D."/>
            <person name="Franke A."/>
            <person name="Friedrich D."/>
            <person name="Gadbois L."/>
            <person name="Gearin G."/>
            <person name="Gearin C.R."/>
            <person name="Giannoukos G."/>
            <person name="Goode T."/>
            <person name="Graham J."/>
            <person name="Grandbois E."/>
            <person name="Grewal S."/>
            <person name="Gyaltsen K."/>
            <person name="Hafez N."/>
            <person name="Hagos B."/>
            <person name="Hall J."/>
            <person name="Henson C."/>
            <person name="Hollinger A."/>
            <person name="Honan T."/>
            <person name="Huard M.D."/>
            <person name="Hughes L."/>
            <person name="Hurhula B."/>
            <person name="Husby M.E."/>
            <person name="Kamat A."/>
            <person name="Kanga B."/>
            <person name="Kashin S."/>
            <person name="Khazanovich D."/>
            <person name="Kisner P."/>
            <person name="Lance K."/>
            <person name="Lara M."/>
            <person name="Lee W."/>
            <person name="Lennon N."/>
            <person name="Letendre F."/>
            <person name="LeVine R."/>
            <person name="Lipovsky A."/>
            <person name="Liu X."/>
            <person name="Liu J."/>
            <person name="Liu S."/>
            <person name="Lokyitsang T."/>
            <person name="Lokyitsang Y."/>
            <person name="Lubonja R."/>
            <person name="Lui A."/>
            <person name="MacDonald P."/>
            <person name="Magnisalis V."/>
            <person name="Maru K."/>
            <person name="Matthews C."/>
            <person name="McCusker W."/>
            <person name="McDonough S."/>
            <person name="Mehta T."/>
            <person name="Meldrim J."/>
            <person name="Meneus L."/>
            <person name="Mihai O."/>
            <person name="Mihalev A."/>
            <person name="Mihova T."/>
            <person name="Mittelman R."/>
            <person name="Mlenga V."/>
            <person name="Montmayeur A."/>
            <person name="Mulrain L."/>
            <person name="Navidi A."/>
            <person name="Naylor J."/>
            <person name="Negash T."/>
            <person name="Nguyen T."/>
            <person name="Nguyen N."/>
            <person name="Nicol R."/>
            <person name="Norbu C."/>
            <person name="Norbu N."/>
            <person name="Novod N."/>
            <person name="O'Neill B."/>
            <person name="Osman S."/>
            <person name="Markiewicz E."/>
            <person name="Oyono O.L."/>
            <person name="Patti C."/>
            <person name="Phunkhang P."/>
            <person name="Pierre F."/>
            <person name="Priest M."/>
            <person name="Raghuraman S."/>
            <person name="Rege F."/>
            <person name="Reyes R."/>
            <person name="Rise C."/>
            <person name="Rogov P."/>
            <person name="Ross K."/>
            <person name="Ryan E."/>
            <person name="Settipalli S."/>
            <person name="Shea T."/>
            <person name="Sherpa N."/>
            <person name="Shi L."/>
            <person name="Shih D."/>
            <person name="Sparrow T."/>
            <person name="Spaulding J."/>
            <person name="Stalker J."/>
            <person name="Stange-Thomann N."/>
            <person name="Stavropoulos S."/>
            <person name="Stone C."/>
            <person name="Strader C."/>
            <person name="Tesfaye S."/>
            <person name="Thomson T."/>
            <person name="Thoulutsang Y."/>
            <person name="Thoulutsang D."/>
            <person name="Topham K."/>
            <person name="Topping I."/>
            <person name="Tsamla T."/>
            <person name="Vassiliev H."/>
            <person name="Vo A."/>
            <person name="Wangchuk T."/>
            <person name="Wangdi T."/>
            <person name="Weiand M."/>
            <person name="Wilkinson J."/>
            <person name="Wilson A."/>
            <person name="Yadav S."/>
            <person name="Young G."/>
            <person name="Yu Q."/>
            <person name="Zembek L."/>
            <person name="Zhong D."/>
            <person name="Zimmer A."/>
            <person name="Zwirko Z."/>
            <person name="Jaffe D.B."/>
            <person name="Alvarez P."/>
            <person name="Brockman W."/>
            <person name="Butler J."/>
            <person name="Chin C."/>
            <person name="Gnerre S."/>
            <person name="Grabherr M."/>
            <person name="Kleber M."/>
            <person name="Mauceli E."/>
            <person name="MacCallum I."/>
        </authorList>
    </citation>
    <scope>NUCLEOTIDE SEQUENCE [LARGE SCALE GENOMIC DNA]</scope>
    <source>
        <strain evidence="13">Tucson 15010-1051.87</strain>
    </source>
</reference>
<dbReference type="InterPro" id="IPR036291">
    <property type="entry name" value="NAD(P)-bd_dom_sf"/>
</dbReference>
<comment type="catalytic activity">
    <reaction evidence="9">
        <text>(S)-lactate + NAD(+) = pyruvate + NADH + H(+)</text>
        <dbReference type="Rhea" id="RHEA:23444"/>
        <dbReference type="ChEBI" id="CHEBI:15361"/>
        <dbReference type="ChEBI" id="CHEBI:15378"/>
        <dbReference type="ChEBI" id="CHEBI:16651"/>
        <dbReference type="ChEBI" id="CHEBI:57540"/>
        <dbReference type="ChEBI" id="CHEBI:57945"/>
        <dbReference type="EC" id="1.1.1.27"/>
    </reaction>
</comment>
<feature type="active site" description="Proton acceptor" evidence="6">
    <location>
        <position position="191"/>
    </location>
</feature>
<dbReference type="Gene3D" id="3.90.110.10">
    <property type="entry name" value="Lactate dehydrogenase/glycoside hydrolase, family 4, C-terminal"/>
    <property type="match status" value="1"/>
</dbReference>
<evidence type="ECO:0000256" key="7">
    <source>
        <dbReference type="PIRSR" id="PIRSR000102-2"/>
    </source>
</evidence>
<dbReference type="InterPro" id="IPR018177">
    <property type="entry name" value="L-lactate_DH_AS"/>
</dbReference>
<feature type="binding site" evidence="7">
    <location>
        <position position="136"/>
    </location>
    <ligand>
        <name>substrate</name>
    </ligand>
</feature>
<name>B4LT74_DROVI</name>
<dbReference type="UniPathway" id="UPA00554">
    <property type="reaction ID" value="UER00611"/>
</dbReference>
<evidence type="ECO:0000259" key="11">
    <source>
        <dbReference type="Pfam" id="PF02866"/>
    </source>
</evidence>
<evidence type="ECO:0000256" key="3">
    <source>
        <dbReference type="ARBA" id="ARBA00012967"/>
    </source>
</evidence>
<keyword evidence="5 8" id="KW-0520">NAD</keyword>
<dbReference type="SMR" id="B4LT74"/>
<dbReference type="Gene3D" id="3.40.50.720">
    <property type="entry name" value="NAD(P)-binding Rossmann-like Domain"/>
    <property type="match status" value="1"/>
</dbReference>
<dbReference type="EMBL" id="CH940649">
    <property type="protein sequence ID" value="EDW64916.1"/>
    <property type="molecule type" value="Genomic_DNA"/>
</dbReference>
<dbReference type="eggNOG" id="KOG1495">
    <property type="taxonomic scope" value="Eukaryota"/>
</dbReference>
<evidence type="ECO:0000256" key="8">
    <source>
        <dbReference type="PIRSR" id="PIRSR000102-3"/>
    </source>
</evidence>
<evidence type="ECO:0000256" key="6">
    <source>
        <dbReference type="PIRSR" id="PIRSR000102-1"/>
    </source>
</evidence>
<dbReference type="PANTHER" id="PTHR43128">
    <property type="entry name" value="L-2-HYDROXYCARBOXYLATE DEHYDROGENASE (NAD(P)(+))"/>
    <property type="match status" value="1"/>
</dbReference>
<dbReference type="FunCoup" id="B4LT74">
    <property type="interactions" value="214"/>
</dbReference>
<dbReference type="GO" id="GO:0004459">
    <property type="term" value="F:L-lactate dehydrogenase (NAD+) activity"/>
    <property type="evidence" value="ECO:0007669"/>
    <property type="project" value="UniProtKB-EC"/>
</dbReference>
<dbReference type="Proteomes" id="UP000008792">
    <property type="component" value="Unassembled WGS sequence"/>
</dbReference>
<feature type="binding site" evidence="8">
    <location>
        <begin position="26"/>
        <end position="31"/>
    </location>
    <ligand>
        <name>NAD(+)</name>
        <dbReference type="ChEBI" id="CHEBI:57540"/>
    </ligand>
</feature>